<feature type="transmembrane region" description="Helical" evidence="6">
    <location>
        <begin position="288"/>
        <end position="306"/>
    </location>
</feature>
<comment type="subcellular location">
    <subcellularLocation>
        <location evidence="1">Cell membrane</location>
        <topology evidence="1">Multi-pass membrane protein</topology>
    </subcellularLocation>
</comment>
<dbReference type="PANTHER" id="PTHR30482">
    <property type="entry name" value="HIGH-AFFINITY BRANCHED-CHAIN AMINO ACID TRANSPORT SYSTEM PERMEASE"/>
    <property type="match status" value="1"/>
</dbReference>
<dbReference type="CDD" id="cd06581">
    <property type="entry name" value="TM_PBP1_LivM_like"/>
    <property type="match status" value="1"/>
</dbReference>
<keyword evidence="4 6" id="KW-1133">Transmembrane helix</keyword>
<sequence length="337" mass="35566">MKASPALARALLAALLIAALLLPMIAPTYYLQFFAKAMLLAIVAASLNLVVGFGGMVSLCHGAFFGLAGYVLALASPSSSGASLWTSLPLALLVVAVAAALVGALALRTRGIYFIMATLAFGEMFFYFFHDTRVANGSDGIYIYFEPEIVIAGWRLVDLGNKTSFYYVALASLLLAIIVISTLVRSPFGAALMAARDNEQRARSLGFPVFRIRLTAFVLAAVLAGIAGYFSASQFGFVAPQTLGWHVSATLLIMVVLGGMKSVLGPVFGAFALLGLEEILKSNIEHWKLIEGVIVIALVFMLPGGLQHLAQLVFADRRAPAGQPGSGASSAGRQHHG</sequence>
<feature type="transmembrane region" description="Helical" evidence="6">
    <location>
        <begin position="38"/>
        <end position="64"/>
    </location>
</feature>
<evidence type="ECO:0000256" key="4">
    <source>
        <dbReference type="ARBA" id="ARBA00022989"/>
    </source>
</evidence>
<organism evidence="7 8">
    <name type="scientific">Candidatus Raskinella chloraquaticus</name>
    <dbReference type="NCBI Taxonomy" id="1951219"/>
    <lineage>
        <taxon>Bacteria</taxon>
        <taxon>Pseudomonadati</taxon>
        <taxon>Pseudomonadota</taxon>
        <taxon>Alphaproteobacteria</taxon>
        <taxon>Hyphomicrobiales</taxon>
        <taxon>Phreatobacteraceae</taxon>
        <taxon>Candidatus Raskinella</taxon>
    </lineage>
</organism>
<name>A0A1W9HUA7_9HYPH</name>
<evidence type="ECO:0000256" key="3">
    <source>
        <dbReference type="ARBA" id="ARBA00022692"/>
    </source>
</evidence>
<feature type="transmembrane region" description="Helical" evidence="6">
    <location>
        <begin position="112"/>
        <end position="129"/>
    </location>
</feature>
<evidence type="ECO:0000256" key="5">
    <source>
        <dbReference type="ARBA" id="ARBA00023136"/>
    </source>
</evidence>
<feature type="transmembrane region" description="Helical" evidence="6">
    <location>
        <begin position="251"/>
        <end position="276"/>
    </location>
</feature>
<dbReference type="RefSeq" id="WP_376801926.1">
    <property type="nucleotide sequence ID" value="NZ_DBNB01000003.1"/>
</dbReference>
<feature type="transmembrane region" description="Helical" evidence="6">
    <location>
        <begin position="84"/>
        <end position="105"/>
    </location>
</feature>
<dbReference type="EMBL" id="LWDL01000022">
    <property type="protein sequence ID" value="OQW51050.1"/>
    <property type="molecule type" value="Genomic_DNA"/>
</dbReference>
<dbReference type="Proteomes" id="UP000192872">
    <property type="component" value="Unassembled WGS sequence"/>
</dbReference>
<dbReference type="GO" id="GO:0005886">
    <property type="term" value="C:plasma membrane"/>
    <property type="evidence" value="ECO:0007669"/>
    <property type="project" value="UniProtKB-SubCell"/>
</dbReference>
<keyword evidence="2" id="KW-1003">Cell membrane</keyword>
<evidence type="ECO:0000256" key="6">
    <source>
        <dbReference type="SAM" id="Phobius"/>
    </source>
</evidence>
<gene>
    <name evidence="7" type="ORF">A4S15_12570</name>
</gene>
<reference evidence="7 8" key="1">
    <citation type="journal article" date="2017" name="Water Res.">
        <title>Comammox in drinking water systems.</title>
        <authorList>
            <person name="Wang Y."/>
            <person name="Ma L."/>
            <person name="Mao Y."/>
            <person name="Jiang X."/>
            <person name="Xia Y."/>
            <person name="Yu K."/>
            <person name="Li B."/>
            <person name="Zhang T."/>
        </authorList>
    </citation>
    <scope>NUCLEOTIDE SEQUENCE [LARGE SCALE GENOMIC DNA]</scope>
    <source>
        <strain evidence="7">SG_bin8</strain>
    </source>
</reference>
<evidence type="ECO:0000256" key="2">
    <source>
        <dbReference type="ARBA" id="ARBA00022475"/>
    </source>
</evidence>
<dbReference type="GO" id="GO:0015658">
    <property type="term" value="F:branched-chain amino acid transmembrane transporter activity"/>
    <property type="evidence" value="ECO:0007669"/>
    <property type="project" value="InterPro"/>
</dbReference>
<dbReference type="PANTHER" id="PTHR30482:SF17">
    <property type="entry name" value="ABC TRANSPORTER ATP-BINDING PROTEIN"/>
    <property type="match status" value="1"/>
</dbReference>
<feature type="transmembrane region" description="Helical" evidence="6">
    <location>
        <begin position="6"/>
        <end position="26"/>
    </location>
</feature>
<dbReference type="STRING" id="1827387.A4S15_12570"/>
<dbReference type="InterPro" id="IPR001851">
    <property type="entry name" value="ABC_transp_permease"/>
</dbReference>
<proteinExistence type="predicted"/>
<evidence type="ECO:0000313" key="7">
    <source>
        <dbReference type="EMBL" id="OQW51050.1"/>
    </source>
</evidence>
<evidence type="ECO:0000256" key="1">
    <source>
        <dbReference type="ARBA" id="ARBA00004651"/>
    </source>
</evidence>
<protein>
    <submittedName>
        <fullName evidence="7">ABC transporter permease</fullName>
    </submittedName>
</protein>
<keyword evidence="5 6" id="KW-0472">Membrane</keyword>
<evidence type="ECO:0000313" key="8">
    <source>
        <dbReference type="Proteomes" id="UP000192872"/>
    </source>
</evidence>
<keyword evidence="3 6" id="KW-0812">Transmembrane</keyword>
<feature type="transmembrane region" description="Helical" evidence="6">
    <location>
        <begin position="164"/>
        <end position="184"/>
    </location>
</feature>
<dbReference type="AlphaFoldDB" id="A0A1W9HUA7"/>
<accession>A0A1W9HUA7</accession>
<comment type="caution">
    <text evidence="7">The sequence shown here is derived from an EMBL/GenBank/DDBJ whole genome shotgun (WGS) entry which is preliminary data.</text>
</comment>
<feature type="transmembrane region" description="Helical" evidence="6">
    <location>
        <begin position="205"/>
        <end position="231"/>
    </location>
</feature>
<dbReference type="Pfam" id="PF02653">
    <property type="entry name" value="BPD_transp_2"/>
    <property type="match status" value="1"/>
</dbReference>
<dbReference type="InterPro" id="IPR043428">
    <property type="entry name" value="LivM-like"/>
</dbReference>